<evidence type="ECO:0000259" key="4">
    <source>
        <dbReference type="PROSITE" id="PS50043"/>
    </source>
</evidence>
<dbReference type="PROSITE" id="PS00622">
    <property type="entry name" value="HTH_LUXR_1"/>
    <property type="match status" value="1"/>
</dbReference>
<dbReference type="PANTHER" id="PTHR16305">
    <property type="entry name" value="TESTICULAR SOLUBLE ADENYLYL CYCLASE"/>
    <property type="match status" value="1"/>
</dbReference>
<gene>
    <name evidence="5" type="ORF">ABN611_27240</name>
</gene>
<accession>A0AAU7T6L1</accession>
<dbReference type="InterPro" id="IPR041664">
    <property type="entry name" value="AAA_16"/>
</dbReference>
<dbReference type="CDD" id="cd06170">
    <property type="entry name" value="LuxR_C_like"/>
    <property type="match status" value="1"/>
</dbReference>
<dbReference type="RefSeq" id="WP_350275095.1">
    <property type="nucleotide sequence ID" value="NZ_CP158165.1"/>
</dbReference>
<dbReference type="SMART" id="SM00421">
    <property type="entry name" value="HTH_LUXR"/>
    <property type="match status" value="1"/>
</dbReference>
<evidence type="ECO:0000256" key="3">
    <source>
        <dbReference type="SAM" id="MobiDB-lite"/>
    </source>
</evidence>
<sequence length="924" mass="98709">MLYGRQAEQAAIERLLAEARAGRGGALTISGDPGVGKSALLDFAAGCAHDATVLRTNGLQSESELPYAGLHQLLRPLLSRVGDLPEAQAAAVRAAFGLMPLRPTDRLQVVLGALTLLSEAANERPVGCLVDDLQWLDRPSVDALSLLARRIQDESVLLLMATRPSDVASLPGVAELRLLGLDAQASGELLADQHPELSQEVAERIVRETGGNPLALSELPGALSESQQAGVDPLVGPLPLPECILQHYAKQLARIEEPTRQLLLALAADDAGDLAAALRVVRPLGIGIEALDSALAGGLVRTEETIAGPRAAFRHPLLRAAVYRSASLSRRLAIHRALADALDPELEPDRRAWQLAAAAVGPDEVAADELERSGLRALQRGAPSSAAVALEKAARLTSAVETRARRLVAAAGAANRAGHPVRAEALADEAEQVAGSVVTQARIRHLRAAIAFDSGEPGTAYRWLTTDLQQVSAEDPELAAVMLVDAAKNAWFSNDPGRAAEASQALAAVVLPPHSRRASLVRTVLKLTDQLELLTGTGSHAQPQRHEAEEVPSAEQEPLELVLRAVASIATADDVAGSEAAEAAVQRCRSAGRLDLLVLALQVLATVDVLVGRHQFARANAAEGLELANALGLTNRTCHFQVLLAWLDAVAGRAESCRELATAALGHAEARKIAPTVAFGRWALSLLDLGLGRPAETLDQTRPFVNGSAEHPLVMIMRTPDLVEAAARLGRTDELKDELEQLSAWAASSGLARARALDARCRALVADDADEAGGLYAEALALHDEADHTGQSRPFDRARTQLLYGEWLRRQRRRAEARSPLRAALNTFEQLRAEPWIRRAESERRAAGSTRRPGVTGPRTELTPQEVQVARLARGGASNREIGAQLFLSPRTVGYHLQNVFRKLGIRSRIELAQTEDEILVRND</sequence>
<feature type="region of interest" description="Disordered" evidence="3">
    <location>
        <begin position="535"/>
        <end position="556"/>
    </location>
</feature>
<feature type="domain" description="HTH luxR-type" evidence="4">
    <location>
        <begin position="855"/>
        <end position="920"/>
    </location>
</feature>
<keyword evidence="2" id="KW-0067">ATP-binding</keyword>
<dbReference type="Gene3D" id="1.10.10.10">
    <property type="entry name" value="Winged helix-like DNA-binding domain superfamily/Winged helix DNA-binding domain"/>
    <property type="match status" value="1"/>
</dbReference>
<dbReference type="PROSITE" id="PS50043">
    <property type="entry name" value="HTH_LUXR_2"/>
    <property type="match status" value="1"/>
</dbReference>
<dbReference type="SUPFAM" id="SSF46894">
    <property type="entry name" value="C-terminal effector domain of the bipartite response regulators"/>
    <property type="match status" value="1"/>
</dbReference>
<dbReference type="GO" id="GO:0005737">
    <property type="term" value="C:cytoplasm"/>
    <property type="evidence" value="ECO:0007669"/>
    <property type="project" value="TreeGrafter"/>
</dbReference>
<protein>
    <submittedName>
        <fullName evidence="5">AAA family ATPase</fullName>
    </submittedName>
</protein>
<keyword evidence="1" id="KW-0547">Nucleotide-binding</keyword>
<dbReference type="GO" id="GO:0003677">
    <property type="term" value="F:DNA binding"/>
    <property type="evidence" value="ECO:0007669"/>
    <property type="project" value="InterPro"/>
</dbReference>
<organism evidence="5">
    <name type="scientific">Kribbella sp. HUAS MG21</name>
    <dbReference type="NCBI Taxonomy" id="3160966"/>
    <lineage>
        <taxon>Bacteria</taxon>
        <taxon>Bacillati</taxon>
        <taxon>Actinomycetota</taxon>
        <taxon>Actinomycetes</taxon>
        <taxon>Propionibacteriales</taxon>
        <taxon>Kribbellaceae</taxon>
        <taxon>Kribbella</taxon>
    </lineage>
</organism>
<dbReference type="GO" id="GO:0005524">
    <property type="term" value="F:ATP binding"/>
    <property type="evidence" value="ECO:0007669"/>
    <property type="project" value="UniProtKB-KW"/>
</dbReference>
<dbReference type="InterPro" id="IPR027417">
    <property type="entry name" value="P-loop_NTPase"/>
</dbReference>
<name>A0AAU7T6L1_9ACTN</name>
<dbReference type="SUPFAM" id="SSF52540">
    <property type="entry name" value="P-loop containing nucleoside triphosphate hydrolases"/>
    <property type="match status" value="1"/>
</dbReference>
<dbReference type="Pfam" id="PF13191">
    <property type="entry name" value="AAA_16"/>
    <property type="match status" value="1"/>
</dbReference>
<evidence type="ECO:0000256" key="2">
    <source>
        <dbReference type="ARBA" id="ARBA00022840"/>
    </source>
</evidence>
<dbReference type="InterPro" id="IPR036388">
    <property type="entry name" value="WH-like_DNA-bd_sf"/>
</dbReference>
<dbReference type="AlphaFoldDB" id="A0AAU7T6L1"/>
<dbReference type="EMBL" id="CP158165">
    <property type="protein sequence ID" value="XBV22249.1"/>
    <property type="molecule type" value="Genomic_DNA"/>
</dbReference>
<dbReference type="InterPro" id="IPR000792">
    <property type="entry name" value="Tscrpt_reg_LuxR_C"/>
</dbReference>
<dbReference type="GO" id="GO:0004016">
    <property type="term" value="F:adenylate cyclase activity"/>
    <property type="evidence" value="ECO:0007669"/>
    <property type="project" value="TreeGrafter"/>
</dbReference>
<evidence type="ECO:0000256" key="1">
    <source>
        <dbReference type="ARBA" id="ARBA00022741"/>
    </source>
</evidence>
<dbReference type="Pfam" id="PF00196">
    <property type="entry name" value="GerE"/>
    <property type="match status" value="1"/>
</dbReference>
<proteinExistence type="predicted"/>
<dbReference type="GO" id="GO:0006355">
    <property type="term" value="P:regulation of DNA-templated transcription"/>
    <property type="evidence" value="ECO:0007669"/>
    <property type="project" value="InterPro"/>
</dbReference>
<evidence type="ECO:0000313" key="5">
    <source>
        <dbReference type="EMBL" id="XBV22249.1"/>
    </source>
</evidence>
<reference evidence="5" key="1">
    <citation type="submission" date="2024-06" db="EMBL/GenBank/DDBJ databases">
        <title>Kribbella sp. strain HUAS MG21 genome sequences.</title>
        <authorList>
            <person name="Mo P."/>
        </authorList>
    </citation>
    <scope>NUCLEOTIDE SEQUENCE</scope>
    <source>
        <strain evidence="5">HUAS MG21</strain>
    </source>
</reference>
<dbReference type="PRINTS" id="PR00038">
    <property type="entry name" value="HTHLUXR"/>
</dbReference>
<dbReference type="PANTHER" id="PTHR16305:SF35">
    <property type="entry name" value="TRANSCRIPTIONAL ACTIVATOR DOMAIN"/>
    <property type="match status" value="1"/>
</dbReference>
<dbReference type="InterPro" id="IPR016032">
    <property type="entry name" value="Sig_transdc_resp-reg_C-effctor"/>
</dbReference>